<name>A0A545V7C7_9HYPO</name>
<feature type="region of interest" description="Disordered" evidence="1">
    <location>
        <begin position="78"/>
        <end position="120"/>
    </location>
</feature>
<evidence type="ECO:0000313" key="3">
    <source>
        <dbReference type="Proteomes" id="UP000315783"/>
    </source>
</evidence>
<evidence type="ECO:0000313" key="2">
    <source>
        <dbReference type="EMBL" id="TQV97620.1"/>
    </source>
</evidence>
<protein>
    <submittedName>
        <fullName evidence="2">Uncharacterized protein</fullName>
    </submittedName>
</protein>
<dbReference type="AlphaFoldDB" id="A0A545V7C7"/>
<comment type="caution">
    <text evidence="2">The sequence shown here is derived from an EMBL/GenBank/DDBJ whole genome shotgun (WGS) entry which is preliminary data.</text>
</comment>
<proteinExistence type="predicted"/>
<dbReference type="EMBL" id="SPUK01000004">
    <property type="protein sequence ID" value="TQV97620.1"/>
    <property type="molecule type" value="Genomic_DNA"/>
</dbReference>
<organism evidence="2 3">
    <name type="scientific">Cordyceps javanica</name>
    <dbReference type="NCBI Taxonomy" id="43265"/>
    <lineage>
        <taxon>Eukaryota</taxon>
        <taxon>Fungi</taxon>
        <taxon>Dikarya</taxon>
        <taxon>Ascomycota</taxon>
        <taxon>Pezizomycotina</taxon>
        <taxon>Sordariomycetes</taxon>
        <taxon>Hypocreomycetidae</taxon>
        <taxon>Hypocreales</taxon>
        <taxon>Cordycipitaceae</taxon>
        <taxon>Cordyceps</taxon>
    </lineage>
</organism>
<sequence length="145" mass="16690">MEGGRKVAAQPRARSSAFLEKRGTKKMHHQFWALRVLSNIALSRPKKTGKIRTRMQTPISMHCRHVLAPLWSQTSPRNQGRWRWARSRPSGDATGRALLRPSQCPSHRQVATKTRDDTSPFWESCAPRRRDETSMYHALSRSVMT</sequence>
<keyword evidence="3" id="KW-1185">Reference proteome</keyword>
<accession>A0A545V7C7</accession>
<reference evidence="2 3" key="1">
    <citation type="journal article" date="2019" name="Appl. Microbiol. Biotechnol.">
        <title>Genome sequence of Isaria javanica and comparative genome analysis insights into family S53 peptidase evolution in fungal entomopathogens.</title>
        <authorList>
            <person name="Lin R."/>
            <person name="Zhang X."/>
            <person name="Xin B."/>
            <person name="Zou M."/>
            <person name="Gao Y."/>
            <person name="Qin F."/>
            <person name="Hu Q."/>
            <person name="Xie B."/>
            <person name="Cheng X."/>
        </authorList>
    </citation>
    <scope>NUCLEOTIDE SEQUENCE [LARGE SCALE GENOMIC DNA]</scope>
    <source>
        <strain evidence="2 3">IJ1G</strain>
    </source>
</reference>
<evidence type="ECO:0000256" key="1">
    <source>
        <dbReference type="SAM" id="MobiDB-lite"/>
    </source>
</evidence>
<gene>
    <name evidence="2" type="ORF">IF1G_03363</name>
</gene>
<dbReference type="Proteomes" id="UP000315783">
    <property type="component" value="Unassembled WGS sequence"/>
</dbReference>
<feature type="compositionally biased region" description="Polar residues" evidence="1">
    <location>
        <begin position="103"/>
        <end position="112"/>
    </location>
</feature>